<evidence type="ECO:0000313" key="2">
    <source>
        <dbReference type="Proteomes" id="UP000322873"/>
    </source>
</evidence>
<proteinExistence type="predicted"/>
<accession>A0A5M9JLA3</accession>
<sequence length="253" mass="27385">MKNYDLGMATLVDEVLTFWQRIPLHGSLRSSVTLPVITRLEIPRDLCTRCLRKERGTAGRRSEWIVVLLPLASSHHHRESSILILILDKNSFYSNPIQIILFPIFQLPRHSSTIFLLTVRMQLINIFIMSLGLSAYATPVPVATPNNGAVAIPNADGTSDTAELWKKGNAPVAIPNGDGSADTAELWKRGNGDVGIPNGDGTSDAAELWRKANGAVEIPNADGTSDAAELWKKGNGAVGLPNGDGSEDIAELW</sequence>
<dbReference type="AlphaFoldDB" id="A0A5M9JLA3"/>
<organism evidence="1 2">
    <name type="scientific">Monilinia fructicola</name>
    <name type="common">Brown rot fungus</name>
    <name type="synonym">Ciboria fructicola</name>
    <dbReference type="NCBI Taxonomy" id="38448"/>
    <lineage>
        <taxon>Eukaryota</taxon>
        <taxon>Fungi</taxon>
        <taxon>Dikarya</taxon>
        <taxon>Ascomycota</taxon>
        <taxon>Pezizomycotina</taxon>
        <taxon>Leotiomycetes</taxon>
        <taxon>Helotiales</taxon>
        <taxon>Sclerotiniaceae</taxon>
        <taxon>Monilinia</taxon>
    </lineage>
</organism>
<protein>
    <submittedName>
        <fullName evidence="1">Uncharacterized protein</fullName>
    </submittedName>
</protein>
<gene>
    <name evidence="1" type="ORF">EYC84_002566</name>
</gene>
<dbReference type="VEuPathDB" id="FungiDB:MFRU_005g03520"/>
<dbReference type="Proteomes" id="UP000322873">
    <property type="component" value="Unassembled WGS sequence"/>
</dbReference>
<keyword evidence="2" id="KW-1185">Reference proteome</keyword>
<evidence type="ECO:0000313" key="1">
    <source>
        <dbReference type="EMBL" id="KAA8570254.1"/>
    </source>
</evidence>
<comment type="caution">
    <text evidence="1">The sequence shown here is derived from an EMBL/GenBank/DDBJ whole genome shotgun (WGS) entry which is preliminary data.</text>
</comment>
<reference evidence="1 2" key="1">
    <citation type="submission" date="2019-06" db="EMBL/GenBank/DDBJ databases">
        <title>Genome Sequence of the Brown Rot Fungal Pathogen Monilinia fructicola.</title>
        <authorList>
            <person name="De Miccolis Angelini R.M."/>
            <person name="Landi L."/>
            <person name="Abate D."/>
            <person name="Pollastro S."/>
            <person name="Romanazzi G."/>
            <person name="Faretra F."/>
        </authorList>
    </citation>
    <scope>NUCLEOTIDE SEQUENCE [LARGE SCALE GENOMIC DNA]</scope>
    <source>
        <strain evidence="1 2">Mfrc123</strain>
    </source>
</reference>
<dbReference type="EMBL" id="VICG01000007">
    <property type="protein sequence ID" value="KAA8570254.1"/>
    <property type="molecule type" value="Genomic_DNA"/>
</dbReference>
<name>A0A5M9JLA3_MONFR</name>